<protein>
    <submittedName>
        <fullName evidence="4">D-alanyl-D-alanine carboxypeptidase</fullName>
    </submittedName>
</protein>
<dbReference type="Proteomes" id="UP000215367">
    <property type="component" value="Unassembled WGS sequence"/>
</dbReference>
<evidence type="ECO:0000313" key="4">
    <source>
        <dbReference type="EMBL" id="OYD82739.1"/>
    </source>
</evidence>
<dbReference type="Pfam" id="PF02113">
    <property type="entry name" value="Peptidase_S13"/>
    <property type="match status" value="1"/>
</dbReference>
<dbReference type="PROSITE" id="PS51257">
    <property type="entry name" value="PROKAR_LIPOPROTEIN"/>
    <property type="match status" value="1"/>
</dbReference>
<dbReference type="Gene3D" id="3.50.80.20">
    <property type="entry name" value="D-Ala-D-Ala carboxypeptidase C, peptidase S13"/>
    <property type="match status" value="1"/>
</dbReference>
<evidence type="ECO:0000256" key="1">
    <source>
        <dbReference type="ARBA" id="ARBA00006096"/>
    </source>
</evidence>
<feature type="signal peptide" evidence="3">
    <location>
        <begin position="1"/>
        <end position="22"/>
    </location>
</feature>
<dbReference type="SUPFAM" id="SSF56601">
    <property type="entry name" value="beta-lactamase/transpeptidase-like"/>
    <property type="match status" value="1"/>
</dbReference>
<dbReference type="InterPro" id="IPR012338">
    <property type="entry name" value="Beta-lactam/transpept-like"/>
</dbReference>
<dbReference type="PANTHER" id="PTHR30023:SF0">
    <property type="entry name" value="PENICILLIN-SENSITIVE CARBOXYPEPTIDASE A"/>
    <property type="match status" value="1"/>
</dbReference>
<sequence length="492" mass="51188">MRIPTFSILLLLACVTAVSACASPYDATGPDDRAAIARNGFSAGDVGYVLFDPDSGAVLAERQPAKPFAPASVAKLPAMAAALAVLGPEHRFETTLHVSGRLENGVLDGDLVLKGGGDPSLSTEGLTELLRDLGALGVTRVTGRFLYDTSALPEMPEIDAGQPWTAGYNTGVGALSLNFNRFRFDWARPAAAGQPVRVSAWSVSDGGRVPLDSVTVQLATGLGAGAGAAFTPLAAADGEPANGEPEGERWRFAPQPGMAASLWLPVTRPGLAAAQVFRRLAAEAGIALPTPAPGAVPPTATLAALHRSEPLEVLARQVLRYSNNLSAELIGLAAARRLDPAVQTLPQSAAVLTAPAMLADPRTDWTGLRLLNHSGLSAVSRITPAQTMALIRGAGPAVLALLPGEDEGKVLPPGVRAKSGTLAYAKALAGTLTTANGRTLGFAFFVTDEPQRAAMDRTMDRRIAEIPPQARAWLARARKLQADLLELWIAGL</sequence>
<geneLocation type="plasmid" evidence="4">
    <name>unnamed</name>
</geneLocation>
<reference evidence="4 5" key="1">
    <citation type="submission" date="2017-07" db="EMBL/GenBank/DDBJ databases">
        <title>Whole genome sequence of Azospirillum brasilense 2A1, a potential biofertilizer strain.</title>
        <authorList>
            <person name="Fontana C.A."/>
            <person name="Toffoli L.M."/>
            <person name="Salazar S.M."/>
            <person name="Puglisi E."/>
            <person name="Pedraza R."/>
            <person name="Bassi D."/>
            <person name="Cocconcelli P.S."/>
        </authorList>
    </citation>
    <scope>NUCLEOTIDE SEQUENCE [LARGE SCALE GENOMIC DNA]</scope>
    <source>
        <strain evidence="4 5">2A1</strain>
        <plasmid evidence="4">unnamed</plasmid>
    </source>
</reference>
<dbReference type="InterPro" id="IPR000667">
    <property type="entry name" value="Peptidase_S13"/>
</dbReference>
<accession>A0A235HA93</accession>
<comment type="similarity">
    <text evidence="1">Belongs to the peptidase S13 family.</text>
</comment>
<dbReference type="EMBL" id="NOWT01000019">
    <property type="protein sequence ID" value="OYD82739.1"/>
    <property type="molecule type" value="Genomic_DNA"/>
</dbReference>
<dbReference type="PANTHER" id="PTHR30023">
    <property type="entry name" value="D-ALANYL-D-ALANINE CARBOXYPEPTIDASE"/>
    <property type="match status" value="1"/>
</dbReference>
<dbReference type="GO" id="GO:0004185">
    <property type="term" value="F:serine-type carboxypeptidase activity"/>
    <property type="evidence" value="ECO:0007669"/>
    <property type="project" value="InterPro"/>
</dbReference>
<proteinExistence type="inferred from homology"/>
<name>A0A235HA93_AZOBR</name>
<keyword evidence="3" id="KW-0732">Signal</keyword>
<evidence type="ECO:0000256" key="2">
    <source>
        <dbReference type="ARBA" id="ARBA00022801"/>
    </source>
</evidence>
<dbReference type="Gene3D" id="3.40.710.10">
    <property type="entry name" value="DD-peptidase/beta-lactamase superfamily"/>
    <property type="match status" value="2"/>
</dbReference>
<dbReference type="PRINTS" id="PR00922">
    <property type="entry name" value="DADACBPTASE3"/>
</dbReference>
<dbReference type="GO" id="GO:0000270">
    <property type="term" value="P:peptidoglycan metabolic process"/>
    <property type="evidence" value="ECO:0007669"/>
    <property type="project" value="TreeGrafter"/>
</dbReference>
<feature type="chain" id="PRO_5011991626" evidence="3">
    <location>
        <begin position="23"/>
        <end position="492"/>
    </location>
</feature>
<organism evidence="4 5">
    <name type="scientific">Azospirillum brasilense</name>
    <dbReference type="NCBI Taxonomy" id="192"/>
    <lineage>
        <taxon>Bacteria</taxon>
        <taxon>Pseudomonadati</taxon>
        <taxon>Pseudomonadota</taxon>
        <taxon>Alphaproteobacteria</taxon>
        <taxon>Rhodospirillales</taxon>
        <taxon>Azospirillaceae</taxon>
        <taxon>Azospirillum</taxon>
    </lineage>
</organism>
<keyword evidence="4" id="KW-0614">Plasmid</keyword>
<dbReference type="GO" id="GO:0006508">
    <property type="term" value="P:proteolysis"/>
    <property type="evidence" value="ECO:0007669"/>
    <property type="project" value="InterPro"/>
</dbReference>
<gene>
    <name evidence="4" type="ORF">CHT98_18895</name>
</gene>
<keyword evidence="4" id="KW-0645">Protease</keyword>
<dbReference type="AlphaFoldDB" id="A0A235HA93"/>
<keyword evidence="2" id="KW-0378">Hydrolase</keyword>
<evidence type="ECO:0000256" key="3">
    <source>
        <dbReference type="SAM" id="SignalP"/>
    </source>
</evidence>
<comment type="caution">
    <text evidence="4">The sequence shown here is derived from an EMBL/GenBank/DDBJ whole genome shotgun (WGS) entry which is preliminary data.</text>
</comment>
<evidence type="ECO:0000313" key="5">
    <source>
        <dbReference type="Proteomes" id="UP000215367"/>
    </source>
</evidence>
<keyword evidence="4" id="KW-0121">Carboxypeptidase</keyword>
<dbReference type="RefSeq" id="WP_094305046.1">
    <property type="nucleotide sequence ID" value="NZ_NOWT01000019.1"/>
</dbReference>